<sequence>MIEKKAPSIDREAFRALIDAYGSSPHRWPDAVRDAAVSFMETEEGRVLMTSADQLDAVLSRLPPPSPSTGLAASILTDGETRLARRTRLRRWAISAGLIGVGLAGGLTGAVAVVAVTPPPALSLNGTMTAFGELQSDSEWMQEAP</sequence>
<keyword evidence="1" id="KW-0812">Transmembrane</keyword>
<evidence type="ECO:0000256" key="1">
    <source>
        <dbReference type="SAM" id="Phobius"/>
    </source>
</evidence>
<name>A0A068T2C9_NEOGA</name>
<dbReference type="KEGG" id="ngg:RG540_PA15480"/>
<dbReference type="AlphaFoldDB" id="A0A068T2C9"/>
<protein>
    <submittedName>
        <fullName evidence="2">Uncharacterized protein</fullName>
    </submittedName>
</protein>
<feature type="transmembrane region" description="Helical" evidence="1">
    <location>
        <begin position="92"/>
        <end position="116"/>
    </location>
</feature>
<dbReference type="OrthoDB" id="7632164at2"/>
<proteinExistence type="predicted"/>
<dbReference type="Proteomes" id="UP000028181">
    <property type="component" value="Plasmid pHAMBI540a"/>
</dbReference>
<keyword evidence="2" id="KW-0614">Plasmid</keyword>
<organism evidence="2 3">
    <name type="scientific">Neorhizobium galegae bv. orientalis str. HAMBI 540</name>
    <dbReference type="NCBI Taxonomy" id="1028800"/>
    <lineage>
        <taxon>Bacteria</taxon>
        <taxon>Pseudomonadati</taxon>
        <taxon>Pseudomonadota</taxon>
        <taxon>Alphaproteobacteria</taxon>
        <taxon>Hyphomicrobiales</taxon>
        <taxon>Rhizobiaceae</taxon>
        <taxon>Rhizobium/Agrobacterium group</taxon>
        <taxon>Neorhizobium</taxon>
    </lineage>
</organism>
<dbReference type="PATRIC" id="fig|1028800.3.peg.6206"/>
<dbReference type="eggNOG" id="ENOG50339UJ">
    <property type="taxonomic scope" value="Bacteria"/>
</dbReference>
<accession>A0A068T2C9</accession>
<dbReference type="EMBL" id="HG938354">
    <property type="protein sequence ID" value="CDN52224.1"/>
    <property type="molecule type" value="Genomic_DNA"/>
</dbReference>
<keyword evidence="1" id="KW-1133">Transmembrane helix</keyword>
<reference evidence="3" key="1">
    <citation type="journal article" date="2014" name="BMC Genomics">
        <title>Genome sequencing of two Neorhizobium galegae strains reveals a noeT gene responsible for the unusual acetylation of the nodulation factors.</title>
        <authorList>
            <person name="Osterman J."/>
            <person name="Marsh J."/>
            <person name="Laine P.K."/>
            <person name="Zeng Z."/>
            <person name="Alatalo E."/>
            <person name="Sullivan J.T."/>
            <person name="Young J.P."/>
            <person name="Thomas-Oates J."/>
            <person name="Paulin L."/>
            <person name="Lindstrom K."/>
        </authorList>
    </citation>
    <scope>NUCLEOTIDE SEQUENCE [LARGE SCALE GENOMIC DNA]</scope>
    <source>
        <strain evidence="3">HAMBI 540</strain>
    </source>
</reference>
<evidence type="ECO:0000313" key="3">
    <source>
        <dbReference type="Proteomes" id="UP000028181"/>
    </source>
</evidence>
<evidence type="ECO:0000313" key="2">
    <source>
        <dbReference type="EMBL" id="CDN52224.1"/>
    </source>
</evidence>
<geneLocation type="plasmid" evidence="3">
    <name>II</name>
</geneLocation>
<dbReference type="HOGENOM" id="CLU_127117_0_0_5"/>
<dbReference type="RefSeq" id="WP_041366080.1">
    <property type="nucleotide sequence ID" value="NZ_HG938354.1"/>
</dbReference>
<keyword evidence="3" id="KW-1185">Reference proteome</keyword>
<gene>
    <name evidence="2" type="ORF">RG540_PA15480</name>
</gene>
<dbReference type="GeneID" id="24261145"/>
<keyword evidence="1" id="KW-0472">Membrane</keyword>